<name>A0AAV0DLD2_9ASTE</name>
<evidence type="ECO:0000313" key="1">
    <source>
        <dbReference type="EMBL" id="CAH9103601.1"/>
    </source>
</evidence>
<evidence type="ECO:0000313" key="2">
    <source>
        <dbReference type="Proteomes" id="UP001152523"/>
    </source>
</evidence>
<sequence>MAMEMGFDGFQVESNAVGVISMLKDDSGKYAGIQAFRRKAVGKRITFGHVFREANGPAHHLAGLYIQAAHSILFYSVRNMHSTVKSSYYAYLFGFPYFRI</sequence>
<evidence type="ECO:0008006" key="3">
    <source>
        <dbReference type="Google" id="ProtNLM"/>
    </source>
</evidence>
<reference evidence="1" key="1">
    <citation type="submission" date="2022-07" db="EMBL/GenBank/DDBJ databases">
        <authorList>
            <person name="Macas J."/>
            <person name="Novak P."/>
            <person name="Neumann P."/>
        </authorList>
    </citation>
    <scope>NUCLEOTIDE SEQUENCE</scope>
</reference>
<accession>A0AAV0DLD2</accession>
<protein>
    <recommendedName>
        <fullName evidence="3">RNase H type-1 domain-containing protein</fullName>
    </recommendedName>
</protein>
<dbReference type="Proteomes" id="UP001152523">
    <property type="component" value="Unassembled WGS sequence"/>
</dbReference>
<keyword evidence="2" id="KW-1185">Reference proteome</keyword>
<comment type="caution">
    <text evidence="1">The sequence shown here is derived from an EMBL/GenBank/DDBJ whole genome shotgun (WGS) entry which is preliminary data.</text>
</comment>
<organism evidence="1 2">
    <name type="scientific">Cuscuta epithymum</name>
    <dbReference type="NCBI Taxonomy" id="186058"/>
    <lineage>
        <taxon>Eukaryota</taxon>
        <taxon>Viridiplantae</taxon>
        <taxon>Streptophyta</taxon>
        <taxon>Embryophyta</taxon>
        <taxon>Tracheophyta</taxon>
        <taxon>Spermatophyta</taxon>
        <taxon>Magnoliopsida</taxon>
        <taxon>eudicotyledons</taxon>
        <taxon>Gunneridae</taxon>
        <taxon>Pentapetalae</taxon>
        <taxon>asterids</taxon>
        <taxon>lamiids</taxon>
        <taxon>Solanales</taxon>
        <taxon>Convolvulaceae</taxon>
        <taxon>Cuscuteae</taxon>
        <taxon>Cuscuta</taxon>
        <taxon>Cuscuta subgen. Cuscuta</taxon>
    </lineage>
</organism>
<dbReference type="EMBL" id="CAMAPF010000122">
    <property type="protein sequence ID" value="CAH9103601.1"/>
    <property type="molecule type" value="Genomic_DNA"/>
</dbReference>
<gene>
    <name evidence="1" type="ORF">CEPIT_LOCUS16485</name>
</gene>
<proteinExistence type="predicted"/>
<dbReference type="AlphaFoldDB" id="A0AAV0DLD2"/>